<evidence type="ECO:0000256" key="3">
    <source>
        <dbReference type="ARBA" id="ARBA00022553"/>
    </source>
</evidence>
<dbReference type="FunFam" id="3.30.565.10:FF:000006">
    <property type="entry name" value="Sensor histidine kinase WalK"/>
    <property type="match status" value="1"/>
</dbReference>
<evidence type="ECO:0000256" key="2">
    <source>
        <dbReference type="ARBA" id="ARBA00012438"/>
    </source>
</evidence>
<dbReference type="EC" id="2.7.13.3" evidence="2"/>
<dbReference type="SMART" id="SM00387">
    <property type="entry name" value="HATPase_c"/>
    <property type="match status" value="1"/>
</dbReference>
<dbReference type="AlphaFoldDB" id="A0A1U7HBA7"/>
<dbReference type="Gene3D" id="3.30.450.40">
    <property type="match status" value="2"/>
</dbReference>
<dbReference type="PROSITE" id="PS50109">
    <property type="entry name" value="HIS_KIN"/>
    <property type="match status" value="1"/>
</dbReference>
<name>A0A1U7HBA7_9CHRO</name>
<dbReference type="Pfam" id="PF00512">
    <property type="entry name" value="HisKA"/>
    <property type="match status" value="1"/>
</dbReference>
<evidence type="ECO:0000313" key="9">
    <source>
        <dbReference type="Proteomes" id="UP000185984"/>
    </source>
</evidence>
<dbReference type="SUPFAM" id="SSF55874">
    <property type="entry name" value="ATPase domain of HSP90 chaperone/DNA topoisomerase II/histidine kinase"/>
    <property type="match status" value="1"/>
</dbReference>
<dbReference type="SMART" id="SM00065">
    <property type="entry name" value="GAF"/>
    <property type="match status" value="2"/>
</dbReference>
<protein>
    <recommendedName>
        <fullName evidence="2">histidine kinase</fullName>
        <ecNumber evidence="2">2.7.13.3</ecNumber>
    </recommendedName>
</protein>
<dbReference type="PANTHER" id="PTHR43547:SF2">
    <property type="entry name" value="HYBRID SIGNAL TRANSDUCTION HISTIDINE KINASE C"/>
    <property type="match status" value="1"/>
</dbReference>
<dbReference type="PANTHER" id="PTHR43547">
    <property type="entry name" value="TWO-COMPONENT HISTIDINE KINASE"/>
    <property type="match status" value="1"/>
</dbReference>
<dbReference type="InterPro" id="IPR036097">
    <property type="entry name" value="HisK_dim/P_sf"/>
</dbReference>
<feature type="domain" description="Histidine kinase" evidence="7">
    <location>
        <begin position="438"/>
        <end position="658"/>
    </location>
</feature>
<dbReference type="Proteomes" id="UP000185984">
    <property type="component" value="Unassembled WGS sequence"/>
</dbReference>
<evidence type="ECO:0000256" key="1">
    <source>
        <dbReference type="ARBA" id="ARBA00000085"/>
    </source>
</evidence>
<dbReference type="Gene3D" id="3.30.565.10">
    <property type="entry name" value="Histidine kinase-like ATPase, C-terminal domain"/>
    <property type="match status" value="1"/>
</dbReference>
<keyword evidence="9" id="KW-1185">Reference proteome</keyword>
<dbReference type="InterPro" id="IPR005467">
    <property type="entry name" value="His_kinase_dom"/>
</dbReference>
<evidence type="ECO:0000256" key="4">
    <source>
        <dbReference type="ARBA" id="ARBA00022679"/>
    </source>
</evidence>
<evidence type="ECO:0000313" key="8">
    <source>
        <dbReference type="EMBL" id="OKH20859.1"/>
    </source>
</evidence>
<dbReference type="SUPFAM" id="SSF47384">
    <property type="entry name" value="Homodimeric domain of signal transducing histidine kinase"/>
    <property type="match status" value="1"/>
</dbReference>
<dbReference type="InterPro" id="IPR029016">
    <property type="entry name" value="GAF-like_dom_sf"/>
</dbReference>
<organism evidence="8 9">
    <name type="scientific">Chroogloeocystis siderophila 5.2 s.c.1</name>
    <dbReference type="NCBI Taxonomy" id="247279"/>
    <lineage>
        <taxon>Bacteria</taxon>
        <taxon>Bacillati</taxon>
        <taxon>Cyanobacteriota</taxon>
        <taxon>Cyanophyceae</taxon>
        <taxon>Oscillatoriophycideae</taxon>
        <taxon>Chroococcales</taxon>
        <taxon>Chroococcaceae</taxon>
        <taxon>Chroogloeocystis</taxon>
    </lineage>
</organism>
<dbReference type="EMBL" id="MRCC01000033">
    <property type="protein sequence ID" value="OKH20859.1"/>
    <property type="molecule type" value="Genomic_DNA"/>
</dbReference>
<sequence length="663" mass="74127">MKPLLSSPSPCPGETHCSPKYSVRLMQHQQESAHLGYQINQIILNACDDQTRLQKIAQILGEAFQVDWCTIIMTSQQQNTVQSVGHWCANSDITVPLQPLLLSLKQLALAYAESQNFVFDNVQATSAQALTVQLPREVGSILGIPLWYDGKISGVVSFIRAQPYCWSEEEIESALTVATSVAIAIAQITQNRLIASLQQQVETSAQYQTLINQITMASRSSLDLNQIFQLALFRTAQALKVERGFIITLKYTDPRFKVHQQQKKIPKATATVACEWQCSNSETANYLSNTQFPISESWLCQQALLNFPQPIIINSQEDSLKLNFAQETNPIFDFQAWPALAMLPLENQGTVLGFIVLQHSRAHPWQEDELALLELVGTQVSTAIIQSQTLRQVQSLVDERTAQLQRSLEVQAKLYEKTRQQIDQLRQLNQLKDEFVSTMNHELRTPLTSMSLAIRMLRQPGLTAERQAKYLDILEQQCSQEINLINDLLKLQELESHKALLNVESVNLTAQLKNIARSFEDKWTEKGLTFTVNVPKTPLMLQTDAESLHRIVQELLTNAGKYSEPNSKVDIQARHQNNQIVLQIANRGSGISAEDVAHIFDKFRRGQGVTQQAIQGTGLGLALVKCLVQHINGAIAVSSTASDGSSEVCFTLTLPLTFDQAQT</sequence>
<keyword evidence="4" id="KW-0808">Transferase</keyword>
<comment type="catalytic activity">
    <reaction evidence="1">
        <text>ATP + protein L-histidine = ADP + protein N-phospho-L-histidine.</text>
        <dbReference type="EC" id="2.7.13.3"/>
    </reaction>
</comment>
<evidence type="ECO:0000256" key="5">
    <source>
        <dbReference type="ARBA" id="ARBA00022777"/>
    </source>
</evidence>
<dbReference type="PRINTS" id="PR00344">
    <property type="entry name" value="BCTRLSENSOR"/>
</dbReference>
<reference evidence="8 9" key="1">
    <citation type="submission" date="2016-11" db="EMBL/GenBank/DDBJ databases">
        <title>Draft Genome Sequences of Nine Cyanobacterial Strains from Diverse Habitats.</title>
        <authorList>
            <person name="Zhu T."/>
            <person name="Hou S."/>
            <person name="Lu X."/>
            <person name="Hess W.R."/>
        </authorList>
    </citation>
    <scope>NUCLEOTIDE SEQUENCE [LARGE SCALE GENOMIC DNA]</scope>
    <source>
        <strain evidence="8 9">5.2 s.c.1</strain>
    </source>
</reference>
<dbReference type="GO" id="GO:0000155">
    <property type="term" value="F:phosphorelay sensor kinase activity"/>
    <property type="evidence" value="ECO:0007669"/>
    <property type="project" value="InterPro"/>
</dbReference>
<dbReference type="SUPFAM" id="SSF55781">
    <property type="entry name" value="GAF domain-like"/>
    <property type="match status" value="2"/>
</dbReference>
<keyword evidence="6" id="KW-0902">Two-component regulatory system</keyword>
<dbReference type="InterPro" id="IPR003018">
    <property type="entry name" value="GAF"/>
</dbReference>
<evidence type="ECO:0000256" key="6">
    <source>
        <dbReference type="ARBA" id="ARBA00023012"/>
    </source>
</evidence>
<dbReference type="Pfam" id="PF02518">
    <property type="entry name" value="HATPase_c"/>
    <property type="match status" value="1"/>
</dbReference>
<accession>A0A1U7HBA7</accession>
<dbReference type="SMART" id="SM00388">
    <property type="entry name" value="HisKA"/>
    <property type="match status" value="1"/>
</dbReference>
<keyword evidence="5" id="KW-0418">Kinase</keyword>
<dbReference type="InterPro" id="IPR004358">
    <property type="entry name" value="Sig_transdc_His_kin-like_C"/>
</dbReference>
<dbReference type="InterPro" id="IPR003594">
    <property type="entry name" value="HATPase_dom"/>
</dbReference>
<dbReference type="CDD" id="cd00082">
    <property type="entry name" value="HisKA"/>
    <property type="match status" value="1"/>
</dbReference>
<evidence type="ECO:0000259" key="7">
    <source>
        <dbReference type="PROSITE" id="PS50109"/>
    </source>
</evidence>
<keyword evidence="3" id="KW-0597">Phosphoprotein</keyword>
<dbReference type="Pfam" id="PF01590">
    <property type="entry name" value="GAF"/>
    <property type="match status" value="2"/>
</dbReference>
<comment type="caution">
    <text evidence="8">The sequence shown here is derived from an EMBL/GenBank/DDBJ whole genome shotgun (WGS) entry which is preliminary data.</text>
</comment>
<dbReference type="STRING" id="247279.NIES1031_22605"/>
<dbReference type="InterPro" id="IPR036890">
    <property type="entry name" value="HATPase_C_sf"/>
</dbReference>
<proteinExistence type="predicted"/>
<dbReference type="InterPro" id="IPR003661">
    <property type="entry name" value="HisK_dim/P_dom"/>
</dbReference>
<gene>
    <name evidence="8" type="ORF">NIES1031_22605</name>
</gene>
<dbReference type="Gene3D" id="1.10.287.130">
    <property type="match status" value="1"/>
</dbReference>